<name>A0A660CJ96_9PSEU</name>
<comment type="caution">
    <text evidence="3">The sequence shown here is derived from an EMBL/GenBank/DDBJ whole genome shotgun (WGS) entry which is preliminary data.</text>
</comment>
<evidence type="ECO:0000256" key="1">
    <source>
        <dbReference type="SAM" id="MobiDB-lite"/>
    </source>
</evidence>
<evidence type="ECO:0000313" key="4">
    <source>
        <dbReference type="Proteomes" id="UP000317303"/>
    </source>
</evidence>
<dbReference type="RefSeq" id="WP_051757771.1">
    <property type="nucleotide sequence ID" value="NZ_JOIJ01000007.1"/>
</dbReference>
<dbReference type="AlphaFoldDB" id="A0A660CJ96"/>
<dbReference type="EMBL" id="VLJV01000001">
    <property type="protein sequence ID" value="TWH21181.1"/>
    <property type="molecule type" value="Genomic_DNA"/>
</dbReference>
<evidence type="ECO:0000313" key="3">
    <source>
        <dbReference type="EMBL" id="TWH21181.1"/>
    </source>
</evidence>
<reference evidence="3 4" key="1">
    <citation type="submission" date="2019-07" db="EMBL/GenBank/DDBJ databases">
        <title>R&amp;d 2014.</title>
        <authorList>
            <person name="Klenk H.-P."/>
        </authorList>
    </citation>
    <scope>NUCLEOTIDE SEQUENCE [LARGE SCALE GENOMIC DNA]</scope>
    <source>
        <strain evidence="3 4">DSM 43194</strain>
    </source>
</reference>
<gene>
    <name evidence="3" type="ORF">JD82_03036</name>
</gene>
<organism evidence="3 4">
    <name type="scientific">Prauserella rugosa</name>
    <dbReference type="NCBI Taxonomy" id="43354"/>
    <lineage>
        <taxon>Bacteria</taxon>
        <taxon>Bacillati</taxon>
        <taxon>Actinomycetota</taxon>
        <taxon>Actinomycetes</taxon>
        <taxon>Pseudonocardiales</taxon>
        <taxon>Pseudonocardiaceae</taxon>
        <taxon>Prauserella</taxon>
    </lineage>
</organism>
<keyword evidence="2" id="KW-0472">Membrane</keyword>
<protein>
    <submittedName>
        <fullName evidence="3">Uncharacterized protein</fullName>
    </submittedName>
</protein>
<evidence type="ECO:0000256" key="2">
    <source>
        <dbReference type="SAM" id="Phobius"/>
    </source>
</evidence>
<proteinExistence type="predicted"/>
<accession>A0A660CJ96</accession>
<feature type="region of interest" description="Disordered" evidence="1">
    <location>
        <begin position="1"/>
        <end position="109"/>
    </location>
</feature>
<keyword evidence="2" id="KW-1133">Transmembrane helix</keyword>
<keyword evidence="2" id="KW-0812">Transmembrane</keyword>
<feature type="compositionally biased region" description="Pro residues" evidence="1">
    <location>
        <begin position="40"/>
        <end position="50"/>
    </location>
</feature>
<feature type="transmembrane region" description="Helical" evidence="2">
    <location>
        <begin position="153"/>
        <end position="175"/>
    </location>
</feature>
<keyword evidence="4" id="KW-1185">Reference proteome</keyword>
<dbReference type="Proteomes" id="UP000317303">
    <property type="component" value="Unassembled WGS sequence"/>
</dbReference>
<feature type="compositionally biased region" description="Polar residues" evidence="1">
    <location>
        <begin position="18"/>
        <end position="28"/>
    </location>
</feature>
<sequence>MASGDGTQAFESAPTYGDSLTGSDSTYGGDTAASGAQTPPTSPVSPPAQPTAPDLESLRSKVAAALAEEEAAANRQQGEAPAEQDDGTGDVPETPAASQPTEEIEQERRGRILSRMRGQLMPGMLRRRQKPTVAKPLNERLTVRKPSNASTGLFVALVLLVVFVIVAIQFVVSFVESIAGLFS</sequence>
<dbReference type="OrthoDB" id="10010783at2"/>
<feature type="compositionally biased region" description="Polar residues" evidence="1">
    <location>
        <begin position="1"/>
        <end position="10"/>
    </location>
</feature>